<comment type="cofactor">
    <cofactor evidence="10">
        <name>Mg(2+)</name>
        <dbReference type="ChEBI" id="CHEBI:18420"/>
    </cofactor>
    <text evidence="10">Binds 1 Mg(2+) ion per subunit.</text>
</comment>
<dbReference type="PANTHER" id="PTHR20857">
    <property type="entry name" value="THIAMINE-PHOSPHATE PYROPHOSPHORYLASE"/>
    <property type="match status" value="1"/>
</dbReference>
<evidence type="ECO:0000256" key="1">
    <source>
        <dbReference type="ARBA" id="ARBA00003814"/>
    </source>
</evidence>
<feature type="binding site" evidence="10">
    <location>
        <begin position="149"/>
        <end position="151"/>
    </location>
    <ligand>
        <name>2-[(2R,5Z)-2-carboxy-4-methylthiazol-5(2H)-ylidene]ethyl phosphate</name>
        <dbReference type="ChEBI" id="CHEBI:62899"/>
    </ligand>
</feature>
<proteinExistence type="inferred from homology"/>
<sequence>MSDSSRAGATRGIDWSLYLVTDPYLGGGREEVVGVVQRALTGGVGVVQLRDKEGSDAQVEETARELLAILGDVPLFIDDRVEVAAKLDCHLHIGQNDMPLAQARAALGPEQLIGLSVGSDADLDALDGLATTSPHLLPDVVGIGPVFNTATKLDAPSGLGVKEARRLATRASERDIPAVAIGGINADSVSFLAGSDFSGVCVISAIMAAQDPEAAAHTLKEKFHG</sequence>
<evidence type="ECO:0000256" key="8">
    <source>
        <dbReference type="ARBA" id="ARBA00047851"/>
    </source>
</evidence>
<dbReference type="Proteomes" id="UP000315353">
    <property type="component" value="Unassembled WGS sequence"/>
</dbReference>
<reference evidence="14 15" key="1">
    <citation type="submission" date="2019-06" db="EMBL/GenBank/DDBJ databases">
        <title>Whole genome shotgun sequence of Corynebacterium flavescens NBRC 14136.</title>
        <authorList>
            <person name="Hosoyama A."/>
            <person name="Uohara A."/>
            <person name="Ohji S."/>
            <person name="Ichikawa N."/>
        </authorList>
    </citation>
    <scope>NUCLEOTIDE SEQUENCE [LARGE SCALE GENOMIC DNA]</scope>
    <source>
        <strain evidence="14 15">NBRC 14136</strain>
    </source>
</reference>
<evidence type="ECO:0000256" key="11">
    <source>
        <dbReference type="RuleBase" id="RU003826"/>
    </source>
</evidence>
<keyword evidence="3 10" id="KW-0808">Transferase</keyword>
<comment type="pathway">
    <text evidence="2 10 12">Cofactor biosynthesis; thiamine diphosphate biosynthesis; thiamine phosphate from 4-amino-2-methyl-5-diphosphomethylpyrimidine and 4-methyl-5-(2-phosphoethyl)-thiazole: step 1/1.</text>
</comment>
<comment type="similarity">
    <text evidence="10 11">Belongs to the thiamine-phosphate synthase family.</text>
</comment>
<evidence type="ECO:0000256" key="5">
    <source>
        <dbReference type="ARBA" id="ARBA00022842"/>
    </source>
</evidence>
<feature type="binding site" evidence="10">
    <location>
        <position position="97"/>
    </location>
    <ligand>
        <name>Mg(2+)</name>
        <dbReference type="ChEBI" id="CHEBI:18420"/>
    </ligand>
</feature>
<name>A0AB73B5M9_CORFL</name>
<dbReference type="InterPro" id="IPR034291">
    <property type="entry name" value="TMP_synthase"/>
</dbReference>
<dbReference type="InterPro" id="IPR022998">
    <property type="entry name" value="ThiamineP_synth_TenI"/>
</dbReference>
<dbReference type="AlphaFoldDB" id="A0AB73B5M9"/>
<comment type="catalytic activity">
    <reaction evidence="8 10 11">
        <text>2-(2-carboxy-4-methylthiazol-5-yl)ethyl phosphate + 4-amino-2-methyl-5-(diphosphooxymethyl)pyrimidine + 2 H(+) = thiamine phosphate + CO2 + diphosphate</text>
        <dbReference type="Rhea" id="RHEA:47848"/>
        <dbReference type="ChEBI" id="CHEBI:15378"/>
        <dbReference type="ChEBI" id="CHEBI:16526"/>
        <dbReference type="ChEBI" id="CHEBI:33019"/>
        <dbReference type="ChEBI" id="CHEBI:37575"/>
        <dbReference type="ChEBI" id="CHEBI:57841"/>
        <dbReference type="ChEBI" id="CHEBI:62890"/>
        <dbReference type="EC" id="2.5.1.3"/>
    </reaction>
</comment>
<dbReference type="Gene3D" id="3.20.20.70">
    <property type="entry name" value="Aldolase class I"/>
    <property type="match status" value="1"/>
</dbReference>
<evidence type="ECO:0000313" key="14">
    <source>
        <dbReference type="EMBL" id="GEB97138.1"/>
    </source>
</evidence>
<dbReference type="GO" id="GO:0009229">
    <property type="term" value="P:thiamine diphosphate biosynthetic process"/>
    <property type="evidence" value="ECO:0007669"/>
    <property type="project" value="UniProtKB-UniRule"/>
</dbReference>
<evidence type="ECO:0000256" key="9">
    <source>
        <dbReference type="ARBA" id="ARBA00047883"/>
    </source>
</evidence>
<feature type="binding site" evidence="10">
    <location>
        <position position="78"/>
    </location>
    <ligand>
        <name>4-amino-2-methyl-5-(diphosphooxymethyl)pyrimidine</name>
        <dbReference type="ChEBI" id="CHEBI:57841"/>
    </ligand>
</feature>
<comment type="function">
    <text evidence="1 10">Condenses 4-methyl-5-(beta-hydroxyethyl)thiazole monophosphate (THZ-P) and 2-methyl-4-amino-5-hydroxymethyl pyrimidine pyrophosphate (HMP-PP) to form thiamine monophosphate (TMP).</text>
</comment>
<evidence type="ECO:0000256" key="2">
    <source>
        <dbReference type="ARBA" id="ARBA00005165"/>
    </source>
</evidence>
<keyword evidence="4 10" id="KW-0479">Metal-binding</keyword>
<accession>A0AB73B5M9</accession>
<dbReference type="PANTHER" id="PTHR20857:SF23">
    <property type="entry name" value="THIAMINE BIOSYNTHETIC BIFUNCTIONAL ENZYME"/>
    <property type="match status" value="1"/>
</dbReference>
<comment type="caution">
    <text evidence="14">The sequence shown here is derived from an EMBL/GenBank/DDBJ whole genome shotgun (WGS) entry which is preliminary data.</text>
</comment>
<evidence type="ECO:0000256" key="4">
    <source>
        <dbReference type="ARBA" id="ARBA00022723"/>
    </source>
</evidence>
<dbReference type="Pfam" id="PF02581">
    <property type="entry name" value="TMP-TENI"/>
    <property type="match status" value="1"/>
</dbReference>
<dbReference type="NCBIfam" id="TIGR00693">
    <property type="entry name" value="thiE"/>
    <property type="match status" value="1"/>
</dbReference>
<evidence type="ECO:0000256" key="3">
    <source>
        <dbReference type="ARBA" id="ARBA00022679"/>
    </source>
</evidence>
<evidence type="ECO:0000256" key="7">
    <source>
        <dbReference type="ARBA" id="ARBA00047334"/>
    </source>
</evidence>
<dbReference type="CDD" id="cd00564">
    <property type="entry name" value="TMP_TenI"/>
    <property type="match status" value="1"/>
</dbReference>
<organism evidence="14 15">
    <name type="scientific">Corynebacterium flavescens</name>
    <dbReference type="NCBI Taxonomy" id="28028"/>
    <lineage>
        <taxon>Bacteria</taxon>
        <taxon>Bacillati</taxon>
        <taxon>Actinomycetota</taxon>
        <taxon>Actinomycetes</taxon>
        <taxon>Mycobacteriales</taxon>
        <taxon>Corynebacteriaceae</taxon>
        <taxon>Corynebacterium</taxon>
    </lineage>
</organism>
<feature type="binding site" evidence="10">
    <location>
        <position position="183"/>
    </location>
    <ligand>
        <name>2-[(2R,5Z)-2-carboxy-4-methylthiazol-5(2H)-ylidene]ethyl phosphate</name>
        <dbReference type="ChEBI" id="CHEBI:62899"/>
    </ligand>
</feature>
<keyword evidence="6 10" id="KW-0784">Thiamine biosynthesis</keyword>
<protein>
    <recommendedName>
        <fullName evidence="10">Thiamine-phosphate synthase</fullName>
        <shortName evidence="10">TP synthase</shortName>
        <shortName evidence="10">TPS</shortName>
        <ecNumber evidence="10">2.5.1.3</ecNumber>
    </recommendedName>
    <alternativeName>
        <fullName evidence="10">Thiamine-phosphate pyrophosphorylase</fullName>
        <shortName evidence="10">TMP pyrophosphorylase</shortName>
        <shortName evidence="10">TMP-PPase</shortName>
    </alternativeName>
</protein>
<comment type="catalytic activity">
    <reaction evidence="9 10 11">
        <text>2-[(2R,5Z)-2-carboxy-4-methylthiazol-5(2H)-ylidene]ethyl phosphate + 4-amino-2-methyl-5-(diphosphooxymethyl)pyrimidine + 2 H(+) = thiamine phosphate + CO2 + diphosphate</text>
        <dbReference type="Rhea" id="RHEA:47844"/>
        <dbReference type="ChEBI" id="CHEBI:15378"/>
        <dbReference type="ChEBI" id="CHEBI:16526"/>
        <dbReference type="ChEBI" id="CHEBI:33019"/>
        <dbReference type="ChEBI" id="CHEBI:37575"/>
        <dbReference type="ChEBI" id="CHEBI:57841"/>
        <dbReference type="ChEBI" id="CHEBI:62899"/>
        <dbReference type="EC" id="2.5.1.3"/>
    </reaction>
</comment>
<feature type="binding site" evidence="10">
    <location>
        <position position="79"/>
    </location>
    <ligand>
        <name>Mg(2+)</name>
        <dbReference type="ChEBI" id="CHEBI:18420"/>
    </ligand>
</feature>
<evidence type="ECO:0000259" key="13">
    <source>
        <dbReference type="Pfam" id="PF02581"/>
    </source>
</evidence>
<evidence type="ECO:0000256" key="10">
    <source>
        <dbReference type="HAMAP-Rule" id="MF_00097"/>
    </source>
</evidence>
<dbReference type="HAMAP" id="MF_00097">
    <property type="entry name" value="TMP_synthase"/>
    <property type="match status" value="1"/>
</dbReference>
<dbReference type="SUPFAM" id="SSF51391">
    <property type="entry name" value="Thiamin phosphate synthase"/>
    <property type="match status" value="1"/>
</dbReference>
<feature type="binding site" evidence="10">
    <location>
        <position position="152"/>
    </location>
    <ligand>
        <name>4-amino-2-methyl-5-(diphosphooxymethyl)pyrimidine</name>
        <dbReference type="ChEBI" id="CHEBI:57841"/>
    </ligand>
</feature>
<dbReference type="InterPro" id="IPR013785">
    <property type="entry name" value="Aldolase_TIM"/>
</dbReference>
<feature type="binding site" evidence="10">
    <location>
        <begin position="203"/>
        <end position="204"/>
    </location>
    <ligand>
        <name>2-[(2R,5Z)-2-carboxy-4-methylthiazol-5(2H)-ylidene]ethyl phosphate</name>
        <dbReference type="ChEBI" id="CHEBI:62899"/>
    </ligand>
</feature>
<dbReference type="GO" id="GO:0000287">
    <property type="term" value="F:magnesium ion binding"/>
    <property type="evidence" value="ECO:0007669"/>
    <property type="project" value="UniProtKB-UniRule"/>
</dbReference>
<gene>
    <name evidence="10" type="primary">thiE</name>
    <name evidence="14" type="ORF">CFL01nite_06330</name>
</gene>
<evidence type="ECO:0000256" key="12">
    <source>
        <dbReference type="RuleBase" id="RU004253"/>
    </source>
</evidence>
<dbReference type="EMBL" id="BJNB01000006">
    <property type="protein sequence ID" value="GEB97138.1"/>
    <property type="molecule type" value="Genomic_DNA"/>
</dbReference>
<dbReference type="InterPro" id="IPR036206">
    <property type="entry name" value="ThiamineP_synth_sf"/>
</dbReference>
<feature type="domain" description="Thiamine phosphate synthase/TenI" evidence="13">
    <location>
        <begin position="17"/>
        <end position="206"/>
    </location>
</feature>
<feature type="binding site" evidence="10">
    <location>
        <begin position="48"/>
        <end position="52"/>
    </location>
    <ligand>
        <name>4-amino-2-methyl-5-(diphosphooxymethyl)pyrimidine</name>
        <dbReference type="ChEBI" id="CHEBI:57841"/>
    </ligand>
</feature>
<dbReference type="GO" id="GO:0009228">
    <property type="term" value="P:thiamine biosynthetic process"/>
    <property type="evidence" value="ECO:0007669"/>
    <property type="project" value="UniProtKB-KW"/>
</dbReference>
<evidence type="ECO:0000313" key="15">
    <source>
        <dbReference type="Proteomes" id="UP000315353"/>
    </source>
</evidence>
<dbReference type="GO" id="GO:0004789">
    <property type="term" value="F:thiamine-phosphate diphosphorylase activity"/>
    <property type="evidence" value="ECO:0007669"/>
    <property type="project" value="UniProtKB-UniRule"/>
</dbReference>
<dbReference type="EC" id="2.5.1.3" evidence="10"/>
<comment type="catalytic activity">
    <reaction evidence="7 10 11">
        <text>4-methyl-5-(2-phosphooxyethyl)-thiazole + 4-amino-2-methyl-5-(diphosphooxymethyl)pyrimidine + H(+) = thiamine phosphate + diphosphate</text>
        <dbReference type="Rhea" id="RHEA:22328"/>
        <dbReference type="ChEBI" id="CHEBI:15378"/>
        <dbReference type="ChEBI" id="CHEBI:33019"/>
        <dbReference type="ChEBI" id="CHEBI:37575"/>
        <dbReference type="ChEBI" id="CHEBI:57841"/>
        <dbReference type="ChEBI" id="CHEBI:58296"/>
        <dbReference type="EC" id="2.5.1.3"/>
    </reaction>
</comment>
<keyword evidence="5 10" id="KW-0460">Magnesium</keyword>
<dbReference type="GO" id="GO:0005737">
    <property type="term" value="C:cytoplasm"/>
    <property type="evidence" value="ECO:0007669"/>
    <property type="project" value="TreeGrafter"/>
</dbReference>
<feature type="binding site" evidence="10">
    <location>
        <position position="116"/>
    </location>
    <ligand>
        <name>4-amino-2-methyl-5-(diphosphooxymethyl)pyrimidine</name>
        <dbReference type="ChEBI" id="CHEBI:57841"/>
    </ligand>
</feature>
<evidence type="ECO:0000256" key="6">
    <source>
        <dbReference type="ARBA" id="ARBA00022977"/>
    </source>
</evidence>